<feature type="domain" description="NfeD integral membrane" evidence="7">
    <location>
        <begin position="57"/>
        <end position="168"/>
    </location>
</feature>
<feature type="transmembrane region" description="Helical" evidence="5">
    <location>
        <begin position="101"/>
        <end position="119"/>
    </location>
</feature>
<dbReference type="SUPFAM" id="SSF141322">
    <property type="entry name" value="NfeD domain-like"/>
    <property type="match status" value="1"/>
</dbReference>
<proteinExistence type="predicted"/>
<reference evidence="8 9" key="1">
    <citation type="submission" date="2016-10" db="EMBL/GenBank/DDBJ databases">
        <authorList>
            <person name="de Groot N.N."/>
        </authorList>
    </citation>
    <scope>NUCLEOTIDE SEQUENCE [LARGE SCALE GENOMIC DNA]</scope>
    <source>
        <strain evidence="8 9">DSM 45610</strain>
    </source>
</reference>
<evidence type="ECO:0000313" key="8">
    <source>
        <dbReference type="EMBL" id="SDW14582.1"/>
    </source>
</evidence>
<evidence type="ECO:0000256" key="1">
    <source>
        <dbReference type="ARBA" id="ARBA00004141"/>
    </source>
</evidence>
<evidence type="ECO:0000256" key="4">
    <source>
        <dbReference type="ARBA" id="ARBA00023136"/>
    </source>
</evidence>
<dbReference type="GO" id="GO:0006508">
    <property type="term" value="P:proteolysis"/>
    <property type="evidence" value="ECO:0007669"/>
    <property type="project" value="UniProtKB-KW"/>
</dbReference>
<dbReference type="Pfam" id="PF24961">
    <property type="entry name" value="NfeD_membrane"/>
    <property type="match status" value="1"/>
</dbReference>
<dbReference type="OrthoDB" id="9806253at2"/>
<feature type="transmembrane region" description="Helical" evidence="5">
    <location>
        <begin position="12"/>
        <end position="32"/>
    </location>
</feature>
<dbReference type="Pfam" id="PF01957">
    <property type="entry name" value="NfeD"/>
    <property type="match status" value="1"/>
</dbReference>
<dbReference type="GO" id="GO:0008233">
    <property type="term" value="F:peptidase activity"/>
    <property type="evidence" value="ECO:0007669"/>
    <property type="project" value="UniProtKB-KW"/>
</dbReference>
<keyword evidence="9" id="KW-1185">Reference proteome</keyword>
<feature type="transmembrane region" description="Helical" evidence="5">
    <location>
        <begin position="151"/>
        <end position="172"/>
    </location>
</feature>
<keyword evidence="8" id="KW-0378">Hydrolase</keyword>
<evidence type="ECO:0000256" key="5">
    <source>
        <dbReference type="SAM" id="Phobius"/>
    </source>
</evidence>
<dbReference type="InterPro" id="IPR002810">
    <property type="entry name" value="NfeD-like_C"/>
</dbReference>
<dbReference type="PANTHER" id="PTHR33507">
    <property type="entry name" value="INNER MEMBRANE PROTEIN YBBJ"/>
    <property type="match status" value="1"/>
</dbReference>
<dbReference type="InterPro" id="IPR012340">
    <property type="entry name" value="NA-bd_OB-fold"/>
</dbReference>
<organism evidence="8 9">
    <name type="scientific">Marininema mesophilum</name>
    <dbReference type="NCBI Taxonomy" id="1048340"/>
    <lineage>
        <taxon>Bacteria</taxon>
        <taxon>Bacillati</taxon>
        <taxon>Bacillota</taxon>
        <taxon>Bacilli</taxon>
        <taxon>Bacillales</taxon>
        <taxon>Thermoactinomycetaceae</taxon>
        <taxon>Marininema</taxon>
    </lineage>
</organism>
<feature type="transmembrane region" description="Helical" evidence="5">
    <location>
        <begin position="78"/>
        <end position="95"/>
    </location>
</feature>
<evidence type="ECO:0000256" key="3">
    <source>
        <dbReference type="ARBA" id="ARBA00022989"/>
    </source>
</evidence>
<dbReference type="InterPro" id="IPR052165">
    <property type="entry name" value="Membrane_assoc_protease"/>
</dbReference>
<name>A0A1H2R543_9BACL</name>
<dbReference type="STRING" id="1048340.SAMN05444487_101387"/>
<dbReference type="GO" id="GO:0005886">
    <property type="term" value="C:plasma membrane"/>
    <property type="evidence" value="ECO:0007669"/>
    <property type="project" value="TreeGrafter"/>
</dbReference>
<dbReference type="InterPro" id="IPR056739">
    <property type="entry name" value="NfeD_membrane"/>
</dbReference>
<comment type="subcellular location">
    <subcellularLocation>
        <location evidence="1">Membrane</location>
        <topology evidence="1">Multi-pass membrane protein</topology>
    </subcellularLocation>
</comment>
<accession>A0A1H2R543</accession>
<dbReference type="EMBL" id="FNNQ01000001">
    <property type="protein sequence ID" value="SDW14582.1"/>
    <property type="molecule type" value="Genomic_DNA"/>
</dbReference>
<keyword evidence="4 5" id="KW-0472">Membrane</keyword>
<dbReference type="PANTHER" id="PTHR33507:SF3">
    <property type="entry name" value="INNER MEMBRANE PROTEIN YBBJ"/>
    <property type="match status" value="1"/>
</dbReference>
<evidence type="ECO:0000259" key="6">
    <source>
        <dbReference type="Pfam" id="PF01957"/>
    </source>
</evidence>
<keyword evidence="3 5" id="KW-1133">Transmembrane helix</keyword>
<feature type="transmembrane region" description="Helical" evidence="5">
    <location>
        <begin position="52"/>
        <end position="71"/>
    </location>
</feature>
<evidence type="ECO:0000313" key="9">
    <source>
        <dbReference type="Proteomes" id="UP000198534"/>
    </source>
</evidence>
<evidence type="ECO:0000256" key="2">
    <source>
        <dbReference type="ARBA" id="ARBA00022692"/>
    </source>
</evidence>
<feature type="domain" description="NfeD-like C-terminal" evidence="6">
    <location>
        <begin position="200"/>
        <end position="255"/>
    </location>
</feature>
<gene>
    <name evidence="8" type="ORF">SAMN05444487_101387</name>
</gene>
<keyword evidence="2 5" id="KW-0812">Transmembrane</keyword>
<dbReference type="Proteomes" id="UP000198534">
    <property type="component" value="Unassembled WGS sequence"/>
</dbReference>
<dbReference type="RefSeq" id="WP_091735232.1">
    <property type="nucleotide sequence ID" value="NZ_FNNQ01000001.1"/>
</dbReference>
<evidence type="ECO:0000259" key="7">
    <source>
        <dbReference type="Pfam" id="PF24961"/>
    </source>
</evidence>
<dbReference type="AlphaFoldDB" id="A0A1H2R543"/>
<sequence>MNRWKESISAFYLLALLGTIGSLVVPFGYAAAESSAKVPDNSSFAEQLGEFVTNPYVVMLLLIFGLAGVFIELLTPGFGVAGGIGLISFGLYFFGNYIAGFAGYETLLFIVIGLLLMGIELVVPGGIFGILGFISFAAGVVYATYDTTVGLISLLLAMVIGGVIVAGAVKILGIRDTWRRFVLFSSQKNETGYVSQKERAQLTGRQGKTITPLRPSGTAEIDGVRQDVVSDGGFIASGEPVVVVGVEGMRVIVRKLLEEKEIQSDK</sequence>
<dbReference type="Gene3D" id="2.40.50.140">
    <property type="entry name" value="Nucleic acid-binding proteins"/>
    <property type="match status" value="1"/>
</dbReference>
<keyword evidence="8" id="KW-0645">Protease</keyword>
<protein>
    <submittedName>
        <fullName evidence="8">Membrane-bound serine protease (ClpP class)</fullName>
    </submittedName>
</protein>